<dbReference type="EMBL" id="CP002683">
    <property type="protein sequence ID" value="AEH46015.1"/>
    <property type="molecule type" value="Genomic_DNA"/>
</dbReference>
<reference evidence="2" key="1">
    <citation type="submission" date="2011-04" db="EMBL/GenBank/DDBJ databases">
        <title>The complete genome of Thermodesulfatator indicus DSM 15286.</title>
        <authorList>
            <person name="Lucas S."/>
            <person name="Copeland A."/>
            <person name="Lapidus A."/>
            <person name="Bruce D."/>
            <person name="Goodwin L."/>
            <person name="Pitluck S."/>
            <person name="Peters L."/>
            <person name="Kyrpides N."/>
            <person name="Mavromatis K."/>
            <person name="Pagani I."/>
            <person name="Ivanova N."/>
            <person name="Saunders L."/>
            <person name="Detter J.C."/>
            <person name="Tapia R."/>
            <person name="Han C."/>
            <person name="Land M."/>
            <person name="Hauser L."/>
            <person name="Markowitz V."/>
            <person name="Cheng J.-F."/>
            <person name="Hugenholtz P."/>
            <person name="Woyke T."/>
            <person name="Wu D."/>
            <person name="Spring S."/>
            <person name="Schroeder M."/>
            <person name="Brambilla E."/>
            <person name="Klenk H.-P."/>
            <person name="Eisen J.A."/>
        </authorList>
    </citation>
    <scope>NUCLEOTIDE SEQUENCE [LARGE SCALE GENOMIC DNA]</scope>
    <source>
        <strain evidence="2">DSM 15286 / JCM 11887 / CIR29812</strain>
    </source>
</reference>
<evidence type="ECO:0000313" key="1">
    <source>
        <dbReference type="EMBL" id="AEH46015.1"/>
    </source>
</evidence>
<sequence length="65" mass="7574">MCLLIEVPKEKVYFVKFVIEASGHLAFMTIKPGGRIILRFDREEQEKVQELLKHLPILINLHSLT</sequence>
<organism evidence="1 2">
    <name type="scientific">Thermodesulfatator indicus (strain DSM 15286 / JCM 11887 / CIR29812)</name>
    <dbReference type="NCBI Taxonomy" id="667014"/>
    <lineage>
        <taxon>Bacteria</taxon>
        <taxon>Pseudomonadati</taxon>
        <taxon>Thermodesulfobacteriota</taxon>
        <taxon>Thermodesulfobacteria</taxon>
        <taxon>Thermodesulfobacteriales</taxon>
        <taxon>Thermodesulfatatoraceae</taxon>
        <taxon>Thermodesulfatator</taxon>
    </lineage>
</organism>
<dbReference type="PaxDb" id="667014-Thein_2167"/>
<reference evidence="1 2" key="2">
    <citation type="journal article" date="2012" name="Stand. Genomic Sci.">
        <title>Complete genome sequence of the thermophilic sulfate-reducing ocean bacterium Thermodesulfatator indicus type strain (CIR29812(T)).</title>
        <authorList>
            <person name="Anderson I."/>
            <person name="Saunders E."/>
            <person name="Lapidus A."/>
            <person name="Nolan M."/>
            <person name="Lucas S."/>
            <person name="Tice H."/>
            <person name="Del Rio T.G."/>
            <person name="Cheng J.F."/>
            <person name="Han C."/>
            <person name="Tapia R."/>
            <person name="Goodwin L.A."/>
            <person name="Pitluck S."/>
            <person name="Liolios K."/>
            <person name="Mavromatis K."/>
            <person name="Pagani I."/>
            <person name="Ivanova N."/>
            <person name="Mikhailova N."/>
            <person name="Pati A."/>
            <person name="Chen A."/>
            <person name="Palaniappan K."/>
            <person name="Land M."/>
            <person name="Hauser L."/>
            <person name="Jeffries C.D."/>
            <person name="Chang Y.J."/>
            <person name="Brambilla E.M."/>
            <person name="Rohde M."/>
            <person name="Spring S."/>
            <person name="Goker M."/>
            <person name="Detter J.C."/>
            <person name="Woyke T."/>
            <person name="Bristow J."/>
            <person name="Eisen J.A."/>
            <person name="Markowitz V."/>
            <person name="Hugenholtz P."/>
            <person name="Kyrpides N.C."/>
            <person name="Klenk H.P."/>
        </authorList>
    </citation>
    <scope>NUCLEOTIDE SEQUENCE [LARGE SCALE GENOMIC DNA]</scope>
    <source>
        <strain evidence="2">DSM 15286 / JCM 11887 / CIR29812</strain>
    </source>
</reference>
<name>F8ADQ7_THEID</name>
<dbReference type="AlphaFoldDB" id="F8ADQ7"/>
<dbReference type="HOGENOM" id="CLU_2848404_0_0_0"/>
<proteinExistence type="predicted"/>
<gene>
    <name evidence="1" type="ordered locus">Thein_2167</name>
</gene>
<dbReference type="KEGG" id="tid:Thein_2167"/>
<dbReference type="InterPro" id="IPR032587">
    <property type="entry name" value="DUF4911"/>
</dbReference>
<keyword evidence="2" id="KW-1185">Reference proteome</keyword>
<dbReference type="Proteomes" id="UP000006793">
    <property type="component" value="Chromosome"/>
</dbReference>
<evidence type="ECO:0008006" key="3">
    <source>
        <dbReference type="Google" id="ProtNLM"/>
    </source>
</evidence>
<evidence type="ECO:0000313" key="2">
    <source>
        <dbReference type="Proteomes" id="UP000006793"/>
    </source>
</evidence>
<protein>
    <recommendedName>
        <fullName evidence="3">DUF4911 domain-containing protein</fullName>
    </recommendedName>
</protein>
<dbReference type="eggNOG" id="ENOG5030P2V">
    <property type="taxonomic scope" value="Bacteria"/>
</dbReference>
<accession>F8ADQ7</accession>
<dbReference type="InParanoid" id="F8ADQ7"/>
<dbReference type="Pfam" id="PF16256">
    <property type="entry name" value="DUF4911"/>
    <property type="match status" value="1"/>
</dbReference>
<dbReference type="STRING" id="667014.Thein_2167"/>